<dbReference type="Pfam" id="PF12705">
    <property type="entry name" value="PDDEXK_1"/>
    <property type="match status" value="1"/>
</dbReference>
<dbReference type="EMBL" id="CU207366">
    <property type="protein sequence ID" value="CAL68313.1"/>
    <property type="molecule type" value="Genomic_DNA"/>
</dbReference>
<evidence type="ECO:0000313" key="2">
    <source>
        <dbReference type="EMBL" id="CAL68313.1"/>
    </source>
</evidence>
<dbReference type="InterPro" id="IPR011604">
    <property type="entry name" value="PDDEXK-like_dom_sf"/>
</dbReference>
<feature type="domain" description="PD-(D/E)XK endonuclease-like" evidence="1">
    <location>
        <begin position="647"/>
        <end position="917"/>
    </location>
</feature>
<dbReference type="InterPro" id="IPR027417">
    <property type="entry name" value="P-loop_NTPase"/>
</dbReference>
<evidence type="ECO:0000313" key="3">
    <source>
        <dbReference type="Proteomes" id="UP000000755"/>
    </source>
</evidence>
<evidence type="ECO:0000259" key="1">
    <source>
        <dbReference type="Pfam" id="PF12705"/>
    </source>
</evidence>
<accession>A0M6R8</accession>
<dbReference type="Gene3D" id="3.90.320.10">
    <property type="match status" value="1"/>
</dbReference>
<dbReference type="eggNOG" id="COG0210">
    <property type="taxonomic scope" value="Bacteria"/>
</dbReference>
<dbReference type="SUPFAM" id="SSF52540">
    <property type="entry name" value="P-loop containing nucleoside triphosphate hydrolases"/>
    <property type="match status" value="1"/>
</dbReference>
<dbReference type="eggNOG" id="COG2887">
    <property type="taxonomic scope" value="Bacteria"/>
</dbReference>
<dbReference type="HOGENOM" id="CLU_013279_0_0_10"/>
<sequence>MRGVFYFRRMESFIREVLQKLKNSGTPLSEVTFILPSKRAGSYLIKELSSISDKNLFSPTIYSIEEFTEVVSGLESIDNTSSLFEFYDVYEDLTEENSLEDFETFITWAQNLIHDFNEIDRYLIDYKPFFNYLAGIQDINHWYLKDEKTDLIKRYLKFWKNLPGFYEALSRKLLSKNQGYQGLIYRKAAENITDYAATHKQKHVFIGFNALNASEQLIIQNLLETKLAEIYWDLDKTFYKDPAHGASIFIRDYFKNWKYYQDNEPNELSENFGKEKQFELIGVPKNIGQAKYLGEILTNLNSAQLENTAIVLGEEELLLPVLNSLPEEIQDLNITMGFPVKNAPINSLFESLFQIHINKTDTYYYKDVISIINHPSFNPILKNYAEELIIKINSENLIYLEPKKIISSFPTEIKELITACFNPKNDAVSIFISDVQQIIQNLKTHLKKEEDKIALEFLYHFHILFNKLQNLNETYPHLKTIKSLYGFYREMVGTETLDFQGRPFQGLQLMGMLESRALDFETVIITSLNEGVLPAGKSDNSFIPYDLKQEYKLPTYREKDAVYTYHFYRLLQRAKNVYLLYNTEADGLNSGEKSRFITQLEIENLKTHTLRKLLISPEVPGINKNLKEVRKTPEIMDKLKSLANSGFSPSALTTYIRNPLDFYHQYVLGVRDQEEVEETVAFNTLGTVVHDALENLYKPYEGKLITEEIIQGFIKIADREIANEFSKTYSKIPLEKGKNLLIFEVAKRYLHNFLRFELKRLKQGEEIQIIQIEKDLKVKLPIEKLPFSVYLRGKVDRFENSKSTPRIIDYKTGKVESRNLNVTDWGEITKDYDNYSKSFQVLTYASLIALEKGLKFPAEAGIVSFKNLKSGFLKFEKREAGTRQKDSLITGETLEMFQNELKNLIMEICNPEIPFIEKEIKKKYGSF</sequence>
<proteinExistence type="predicted"/>
<dbReference type="KEGG" id="gfo:GFO_3373"/>
<reference evidence="2 3" key="1">
    <citation type="journal article" date="2006" name="Environ. Microbiol.">
        <title>Whole genome analysis of the marine Bacteroidetes'Gramella forsetii' reveals adaptations to degradation of polymeric organic matter.</title>
        <authorList>
            <person name="Bauer M."/>
            <person name="Kube M."/>
            <person name="Teeling H."/>
            <person name="Richter M."/>
            <person name="Lombardot T."/>
            <person name="Allers E."/>
            <person name="Wuerdemann C.A."/>
            <person name="Quast C."/>
            <person name="Kuhl H."/>
            <person name="Knaust F."/>
            <person name="Woebken D."/>
            <person name="Bischof K."/>
            <person name="Mussmann M."/>
            <person name="Choudhuri J.V."/>
            <person name="Meyer F."/>
            <person name="Reinhardt R."/>
            <person name="Amann R.I."/>
            <person name="Gloeckner F.O."/>
        </authorList>
    </citation>
    <scope>NUCLEOTIDE SEQUENCE [LARGE SCALE GENOMIC DNA]</scope>
    <source>
        <strain evidence="2 3">KT0803</strain>
    </source>
</reference>
<dbReference type="Proteomes" id="UP000000755">
    <property type="component" value="Chromosome"/>
</dbReference>
<name>A0M6R8_CHRFK</name>
<protein>
    <recommendedName>
        <fullName evidence="1">PD-(D/E)XK endonuclease-like domain-containing protein</fullName>
    </recommendedName>
</protein>
<dbReference type="STRING" id="411154.GFO_3373"/>
<organism evidence="2 3">
    <name type="scientific">Christiangramia forsetii (strain DSM 17595 / CGMCC 1.15422 / KT0803)</name>
    <name type="common">Gramella forsetii</name>
    <dbReference type="NCBI Taxonomy" id="411154"/>
    <lineage>
        <taxon>Bacteria</taxon>
        <taxon>Pseudomonadati</taxon>
        <taxon>Bacteroidota</taxon>
        <taxon>Flavobacteriia</taxon>
        <taxon>Flavobacteriales</taxon>
        <taxon>Flavobacteriaceae</taxon>
        <taxon>Christiangramia</taxon>
    </lineage>
</organism>
<dbReference type="InterPro" id="IPR038726">
    <property type="entry name" value="PDDEXK_AddAB-type"/>
</dbReference>
<gene>
    <name evidence="2" type="ordered locus">GFO_3373</name>
</gene>
<dbReference type="AlphaFoldDB" id="A0M6R8"/>